<accession>A0A1B5KSA9</accession>
<sequence length="214" mass="23550">MAEVAGGDPELLARRAQRQNKHAAYGWSRVSWHKSPRRSTTTVPDPPINATQGNQKHQPTPTAFPRSLMPREVAGGETFLKEEKLQEALSAMLAPPMNILQQTRHVKSFVETDRPPFRSQGAIRIVLAGHAESSGLAGKLRVTMVVRLAGRDIPALCAGLVVMQGPVVGQECAFVAHTLARPLEVKPISTPFSLLIGRQQPSFSFQRIIQQKRR</sequence>
<organism evidence="2 3">
    <name type="scientific">Ustilaginoidea virens</name>
    <name type="common">Rice false smut fungus</name>
    <name type="synonym">Villosiclava virens</name>
    <dbReference type="NCBI Taxonomy" id="1159556"/>
    <lineage>
        <taxon>Eukaryota</taxon>
        <taxon>Fungi</taxon>
        <taxon>Dikarya</taxon>
        <taxon>Ascomycota</taxon>
        <taxon>Pezizomycotina</taxon>
        <taxon>Sordariomycetes</taxon>
        <taxon>Hypocreomycetidae</taxon>
        <taxon>Hypocreales</taxon>
        <taxon>Clavicipitaceae</taxon>
        <taxon>Ustilaginoidea</taxon>
    </lineage>
</organism>
<evidence type="ECO:0000256" key="1">
    <source>
        <dbReference type="SAM" id="MobiDB-lite"/>
    </source>
</evidence>
<dbReference type="AlphaFoldDB" id="A0A1B5KSA9"/>
<evidence type="ECO:0000313" key="3">
    <source>
        <dbReference type="Proteomes" id="UP000054053"/>
    </source>
</evidence>
<comment type="caution">
    <text evidence="2">The sequence shown here is derived from an EMBL/GenBank/DDBJ whole genome shotgun (WGS) entry which is preliminary data.</text>
</comment>
<protein>
    <submittedName>
        <fullName evidence="2">Uncharacterized protein</fullName>
    </submittedName>
</protein>
<feature type="compositionally biased region" description="Polar residues" evidence="1">
    <location>
        <begin position="38"/>
        <end position="61"/>
    </location>
</feature>
<gene>
    <name evidence="2" type="ORF">UVI_02018580</name>
</gene>
<reference evidence="3" key="1">
    <citation type="journal article" date="2016" name="Genome Announc.">
        <title>Genome sequence of Ustilaginoidea virens IPU010, a rice pathogenic fungus causing false smut.</title>
        <authorList>
            <person name="Kumagai T."/>
            <person name="Ishii T."/>
            <person name="Terai G."/>
            <person name="Umemura M."/>
            <person name="Machida M."/>
            <person name="Asai K."/>
        </authorList>
    </citation>
    <scope>NUCLEOTIDE SEQUENCE [LARGE SCALE GENOMIC DNA]</scope>
    <source>
        <strain evidence="3">IPU010</strain>
    </source>
</reference>
<feature type="region of interest" description="Disordered" evidence="1">
    <location>
        <begin position="23"/>
        <end position="68"/>
    </location>
</feature>
<dbReference type="Proteomes" id="UP000054053">
    <property type="component" value="Unassembled WGS sequence"/>
</dbReference>
<evidence type="ECO:0000313" key="2">
    <source>
        <dbReference type="EMBL" id="GAO13762.1"/>
    </source>
</evidence>
<proteinExistence type="predicted"/>
<dbReference type="EMBL" id="BBTG02000007">
    <property type="protein sequence ID" value="GAO13762.1"/>
    <property type="molecule type" value="Genomic_DNA"/>
</dbReference>
<name>A0A1B5KSA9_USTVR</name>